<feature type="transmembrane region" description="Helical" evidence="8">
    <location>
        <begin position="288"/>
        <end position="307"/>
    </location>
</feature>
<evidence type="ECO:0000256" key="5">
    <source>
        <dbReference type="ARBA" id="ARBA00022692"/>
    </source>
</evidence>
<dbReference type="RefSeq" id="WP_036834326.1">
    <property type="nucleotide sequence ID" value="NZ_AVPG01000012.1"/>
</dbReference>
<keyword evidence="7 8" id="KW-0472">Membrane</keyword>
<keyword evidence="4" id="KW-1003">Cell membrane</keyword>
<evidence type="ECO:0000256" key="3">
    <source>
        <dbReference type="ARBA" id="ARBA00022448"/>
    </source>
</evidence>
<keyword evidence="5 8" id="KW-0812">Transmembrane</keyword>
<reference evidence="10 11" key="1">
    <citation type="submission" date="2013-08" db="EMBL/GenBank/DDBJ databases">
        <authorList>
            <person name="Huang J."/>
            <person name="Wang G."/>
        </authorList>
    </citation>
    <scope>NUCLEOTIDE SEQUENCE [LARGE SCALE GENOMIC DNA]</scope>
    <source>
        <strain evidence="10 11">JSM 072002</strain>
    </source>
</reference>
<feature type="transmembrane region" description="Helical" evidence="8">
    <location>
        <begin position="179"/>
        <end position="200"/>
    </location>
</feature>
<evidence type="ECO:0000256" key="7">
    <source>
        <dbReference type="ARBA" id="ARBA00023136"/>
    </source>
</evidence>
<dbReference type="PROSITE" id="PS51012">
    <property type="entry name" value="ABC_TM2"/>
    <property type="match status" value="1"/>
</dbReference>
<feature type="transmembrane region" description="Helical" evidence="8">
    <location>
        <begin position="12"/>
        <end position="33"/>
    </location>
</feature>
<name>A0A0A5HSJ7_9BACI</name>
<evidence type="ECO:0000313" key="10">
    <source>
        <dbReference type="EMBL" id="KGX86602.1"/>
    </source>
</evidence>
<dbReference type="Pfam" id="PF12698">
    <property type="entry name" value="ABC2_membrane_3"/>
    <property type="match status" value="1"/>
</dbReference>
<feature type="transmembrane region" description="Helical" evidence="8">
    <location>
        <begin position="221"/>
        <end position="243"/>
    </location>
</feature>
<sequence>MRAILRIKCTQFMRHPWTFLIFTAMAIGFALMIGGTGGNSSITVPITITDDSIRSTSIIESLQQSTAFEFKEMDQEEMEQVIEKHKAEVGVQLNEDNFQLIVGVNSFNTQLVESTIRQAYMNHSQQQNILNAANITNEEQAEALLNNMNQAVNQPIFTIDYNNFQNTETKQYNSTFQGLFGYSLFFIIYTICYNVLPILLDKKDGIWDRMILSPVKKWEMYTANLIFSFFQGYIQTVLIFSIFKFIFKVDFHEKFMSTLTLLIPYVFTIVALAIFITATVRTVQQFNAVVPIVAVSMAMIGGAFWPLEIVESPLLITLSKINPLTYGMEILKGAVLYNYSFEQLLYPISILLLMGVVMMGIGIHFMERRHI</sequence>
<dbReference type="GO" id="GO:0140359">
    <property type="term" value="F:ABC-type transporter activity"/>
    <property type="evidence" value="ECO:0007669"/>
    <property type="project" value="InterPro"/>
</dbReference>
<comment type="similarity">
    <text evidence="2">Belongs to the ABC-2 integral membrane protein family.</text>
</comment>
<gene>
    <name evidence="10" type="ORF">N784_04330</name>
</gene>
<dbReference type="PANTHER" id="PTHR30294">
    <property type="entry name" value="MEMBRANE COMPONENT OF ABC TRANSPORTER YHHJ-RELATED"/>
    <property type="match status" value="1"/>
</dbReference>
<proteinExistence type="inferred from homology"/>
<keyword evidence="6 8" id="KW-1133">Transmembrane helix</keyword>
<dbReference type="InterPro" id="IPR013525">
    <property type="entry name" value="ABC2_TM"/>
</dbReference>
<comment type="subcellular location">
    <subcellularLocation>
        <location evidence="1">Cell membrane</location>
        <topology evidence="1">Multi-pass membrane protein</topology>
    </subcellularLocation>
</comment>
<evidence type="ECO:0000256" key="4">
    <source>
        <dbReference type="ARBA" id="ARBA00022475"/>
    </source>
</evidence>
<feature type="transmembrane region" description="Helical" evidence="8">
    <location>
        <begin position="255"/>
        <end position="276"/>
    </location>
</feature>
<dbReference type="OrthoDB" id="266913at2"/>
<feature type="domain" description="ABC transmembrane type-2" evidence="9">
    <location>
        <begin position="141"/>
        <end position="369"/>
    </location>
</feature>
<feature type="transmembrane region" description="Helical" evidence="8">
    <location>
        <begin position="344"/>
        <end position="366"/>
    </location>
</feature>
<organism evidence="10 11">
    <name type="scientific">Pontibacillus litoralis JSM 072002</name>
    <dbReference type="NCBI Taxonomy" id="1385512"/>
    <lineage>
        <taxon>Bacteria</taxon>
        <taxon>Bacillati</taxon>
        <taxon>Bacillota</taxon>
        <taxon>Bacilli</taxon>
        <taxon>Bacillales</taxon>
        <taxon>Bacillaceae</taxon>
        <taxon>Pontibacillus</taxon>
    </lineage>
</organism>
<dbReference type="AlphaFoldDB" id="A0A0A5HSJ7"/>
<evidence type="ECO:0000256" key="1">
    <source>
        <dbReference type="ARBA" id="ARBA00004651"/>
    </source>
</evidence>
<dbReference type="eggNOG" id="COG0842">
    <property type="taxonomic scope" value="Bacteria"/>
</dbReference>
<dbReference type="InterPro" id="IPR047817">
    <property type="entry name" value="ABC2_TM_bact-type"/>
</dbReference>
<evidence type="ECO:0000259" key="9">
    <source>
        <dbReference type="PROSITE" id="PS51012"/>
    </source>
</evidence>
<comment type="caution">
    <text evidence="10">The sequence shown here is derived from an EMBL/GenBank/DDBJ whole genome shotgun (WGS) entry which is preliminary data.</text>
</comment>
<dbReference type="Proteomes" id="UP000030401">
    <property type="component" value="Unassembled WGS sequence"/>
</dbReference>
<evidence type="ECO:0000256" key="6">
    <source>
        <dbReference type="ARBA" id="ARBA00022989"/>
    </source>
</evidence>
<dbReference type="STRING" id="1385512.N784_04330"/>
<accession>A0A0A5HSJ7</accession>
<keyword evidence="3" id="KW-0813">Transport</keyword>
<evidence type="ECO:0000256" key="8">
    <source>
        <dbReference type="SAM" id="Phobius"/>
    </source>
</evidence>
<dbReference type="GO" id="GO:0005886">
    <property type="term" value="C:plasma membrane"/>
    <property type="evidence" value="ECO:0007669"/>
    <property type="project" value="UniProtKB-SubCell"/>
</dbReference>
<dbReference type="InterPro" id="IPR051449">
    <property type="entry name" value="ABC-2_transporter_component"/>
</dbReference>
<dbReference type="PANTHER" id="PTHR30294:SF38">
    <property type="entry name" value="TRANSPORT PERMEASE PROTEIN"/>
    <property type="match status" value="1"/>
</dbReference>
<evidence type="ECO:0000256" key="2">
    <source>
        <dbReference type="ARBA" id="ARBA00007783"/>
    </source>
</evidence>
<dbReference type="EMBL" id="AVPG01000012">
    <property type="protein sequence ID" value="KGX86602.1"/>
    <property type="molecule type" value="Genomic_DNA"/>
</dbReference>
<protein>
    <submittedName>
        <fullName evidence="10">Multidrug ABC transporter permease</fullName>
    </submittedName>
</protein>
<keyword evidence="11" id="KW-1185">Reference proteome</keyword>
<evidence type="ECO:0000313" key="11">
    <source>
        <dbReference type="Proteomes" id="UP000030401"/>
    </source>
</evidence>